<evidence type="ECO:0000313" key="2">
    <source>
        <dbReference type="EMBL" id="MTD94443.1"/>
    </source>
</evidence>
<feature type="domain" description="DUF218" evidence="1">
    <location>
        <begin position="42"/>
        <end position="181"/>
    </location>
</feature>
<dbReference type="AlphaFoldDB" id="A0A6I3KJC5"/>
<sequence>MSSLRRALIIGLGAAVSLLALGFVLFASVVTRFPADNNPHADGIVVLTGESMRIAEGARLLDEGRAQRMLISGVFRRTGKKALLEISGLPEDKFDCCVDIGYAALDTAGNANETRAWAVSHGYGSLIVVTASYHMPRSLAELALALPSTELIPHPVIPNNFPPTRWWLHASVTRTLVSEYFKFLPAAAHFTIARLLRSTQPNSVAEMPAENPAAGIF</sequence>
<evidence type="ECO:0000259" key="1">
    <source>
        <dbReference type="Pfam" id="PF02698"/>
    </source>
</evidence>
<dbReference type="Proteomes" id="UP000440694">
    <property type="component" value="Unassembled WGS sequence"/>
</dbReference>
<dbReference type="Pfam" id="PF02698">
    <property type="entry name" value="DUF218"/>
    <property type="match status" value="1"/>
</dbReference>
<gene>
    <name evidence="2" type="ORF">GIW81_08860</name>
</gene>
<dbReference type="CDD" id="cd06259">
    <property type="entry name" value="YdcF-like"/>
    <property type="match status" value="1"/>
</dbReference>
<dbReference type="EMBL" id="WMBQ01000001">
    <property type="protein sequence ID" value="MTD94443.1"/>
    <property type="molecule type" value="Genomic_DNA"/>
</dbReference>
<organism evidence="2 3">
    <name type="scientific">Hyphomicrobium album</name>
    <dbReference type="NCBI Taxonomy" id="2665159"/>
    <lineage>
        <taxon>Bacteria</taxon>
        <taxon>Pseudomonadati</taxon>
        <taxon>Pseudomonadota</taxon>
        <taxon>Alphaproteobacteria</taxon>
        <taxon>Hyphomicrobiales</taxon>
        <taxon>Hyphomicrobiaceae</taxon>
        <taxon>Hyphomicrobium</taxon>
    </lineage>
</organism>
<keyword evidence="3" id="KW-1185">Reference proteome</keyword>
<dbReference type="InterPro" id="IPR003848">
    <property type="entry name" value="DUF218"/>
</dbReference>
<accession>A0A6I3KJC5</accession>
<reference evidence="2 3" key="1">
    <citation type="submission" date="2019-11" db="EMBL/GenBank/DDBJ databases">
        <title>Identification of a novel strain.</title>
        <authorList>
            <person name="Xu Q."/>
            <person name="Wang G."/>
        </authorList>
    </citation>
    <scope>NUCLEOTIDE SEQUENCE [LARGE SCALE GENOMIC DNA]</scope>
    <source>
        <strain evidence="3">xq</strain>
    </source>
</reference>
<evidence type="ECO:0000313" key="3">
    <source>
        <dbReference type="Proteomes" id="UP000440694"/>
    </source>
</evidence>
<protein>
    <submittedName>
        <fullName evidence="2">YdcF family protein</fullName>
    </submittedName>
</protein>
<comment type="caution">
    <text evidence="2">The sequence shown here is derived from an EMBL/GenBank/DDBJ whole genome shotgun (WGS) entry which is preliminary data.</text>
</comment>
<name>A0A6I3KJC5_9HYPH</name>
<proteinExistence type="predicted"/>